<protein>
    <submittedName>
        <fullName evidence="2">LPXTG cell wall anchor domain-containing protein</fullName>
    </submittedName>
</protein>
<keyword evidence="1" id="KW-0472">Membrane</keyword>
<organism evidence="2 3">
    <name type="scientific">Undibacterium arcticum</name>
    <dbReference type="NCBI Taxonomy" id="1762892"/>
    <lineage>
        <taxon>Bacteria</taxon>
        <taxon>Pseudomonadati</taxon>
        <taxon>Pseudomonadota</taxon>
        <taxon>Betaproteobacteria</taxon>
        <taxon>Burkholderiales</taxon>
        <taxon>Oxalobacteraceae</taxon>
        <taxon>Undibacterium</taxon>
    </lineage>
</organism>
<keyword evidence="3" id="KW-1185">Reference proteome</keyword>
<feature type="transmembrane region" description="Helical" evidence="1">
    <location>
        <begin position="6"/>
        <end position="29"/>
    </location>
</feature>
<accession>A0ABV7F694</accession>
<gene>
    <name evidence="2" type="ORF">ACFOFO_21370</name>
</gene>
<dbReference type="NCBIfam" id="TIGR01167">
    <property type="entry name" value="LPXTG_anchor"/>
    <property type="match status" value="1"/>
</dbReference>
<keyword evidence="1" id="KW-0812">Transmembrane</keyword>
<name>A0ABV7F694_9BURK</name>
<proteinExistence type="predicted"/>
<dbReference type="EMBL" id="JBHRTP010000080">
    <property type="protein sequence ID" value="MFC3110482.1"/>
    <property type="molecule type" value="Genomic_DNA"/>
</dbReference>
<evidence type="ECO:0000313" key="2">
    <source>
        <dbReference type="EMBL" id="MFC3110482.1"/>
    </source>
</evidence>
<dbReference type="RefSeq" id="WP_390323225.1">
    <property type="nucleotide sequence ID" value="NZ_JBHRTP010000080.1"/>
</dbReference>
<dbReference type="Proteomes" id="UP001595530">
    <property type="component" value="Unassembled WGS sequence"/>
</dbReference>
<sequence length="197" mass="22469">MSTIATQTWIILAGVIVLALIALAAWFFYQKKQSHRLQKRFGPEYGRTVDELGSRATAESELKAREKRVERLTIVPLAPPEAARFSQAWAVLQGRFVDNPKGVVIEADHLVRELMVKRGYPMEDFEHRAADISVDHPAVVDHYRSAQAIAVRDERGEADTEELRKAVVHYRVLFDELLEVREAKPEVIPAKQMEVRK</sequence>
<comment type="caution">
    <text evidence="2">The sequence shown here is derived from an EMBL/GenBank/DDBJ whole genome shotgun (WGS) entry which is preliminary data.</text>
</comment>
<evidence type="ECO:0000256" key="1">
    <source>
        <dbReference type="SAM" id="Phobius"/>
    </source>
</evidence>
<keyword evidence="1" id="KW-1133">Transmembrane helix</keyword>
<evidence type="ECO:0000313" key="3">
    <source>
        <dbReference type="Proteomes" id="UP001595530"/>
    </source>
</evidence>
<reference evidence="3" key="1">
    <citation type="journal article" date="2019" name="Int. J. Syst. Evol. Microbiol.">
        <title>The Global Catalogue of Microorganisms (GCM) 10K type strain sequencing project: providing services to taxonomists for standard genome sequencing and annotation.</title>
        <authorList>
            <consortium name="The Broad Institute Genomics Platform"/>
            <consortium name="The Broad Institute Genome Sequencing Center for Infectious Disease"/>
            <person name="Wu L."/>
            <person name="Ma J."/>
        </authorList>
    </citation>
    <scope>NUCLEOTIDE SEQUENCE [LARGE SCALE GENOMIC DNA]</scope>
    <source>
        <strain evidence="3">KCTC 42986</strain>
    </source>
</reference>